<comment type="subcellular location">
    <subcellularLocation>
        <location evidence="1">Nucleus</location>
    </subcellularLocation>
</comment>
<sequence length="521" mass="57220">MNQGASNFSKLVQEDASKRTSTTAAVSNASIDDTKKDIIVTSTAPISMGLLPTQLITVQLNNVNSKPMEKLTAAPIFTNALRGHNIPVPILAKPVNPSISRRRIGNTGQDTLTLQCQNFNRFRHKCSQTDESVPQTDLLIETINKIVYKLNEMNNKLTSVQSKVASLEERFTTVYGDGSLLSFSDSYKFGSGDRIGNFSRGRGSLMLRNSRYWAKRRLASRLLAEKQQQQGNGVKNEGTENTTETPNPSSVLVPRSVAAVRRNRRVLSDSKDEDHNGAGTQAKVAKLLMDARREMAAYEKECLEMQNSNSMSGGISMAPFSGALRPIQLITQPAYLTGFRVDSPTLPPILPLLSSSVLDTSATTPAVTLPLPPLNTSISESTEQTVNSTNEEDSIQTNANSVTNTSTPSPTSSTPTPQLPPIPPKYRRPMLLDTSEIARQTKDMLLKCSISQRSFGQNVLGLSQGSVSDLLTRPKPWSMLTNKGREPFIRMKLFLENPRSLNGFEYSKHVLQIVCFVKNTL</sequence>
<evidence type="ECO:0000256" key="9">
    <source>
        <dbReference type="SAM" id="Coils"/>
    </source>
</evidence>
<feature type="coiled-coil region" evidence="9">
    <location>
        <begin position="281"/>
        <end position="308"/>
    </location>
</feature>
<gene>
    <name evidence="12" type="ORF">HNAJ_LOCUS591</name>
</gene>
<dbReference type="GO" id="GO:0000981">
    <property type="term" value="F:DNA-binding transcription factor activity, RNA polymerase II-specific"/>
    <property type="evidence" value="ECO:0007669"/>
    <property type="project" value="TreeGrafter"/>
</dbReference>
<dbReference type="SMART" id="SM01109">
    <property type="entry name" value="CUT"/>
    <property type="match status" value="1"/>
</dbReference>
<dbReference type="SUPFAM" id="SSF47413">
    <property type="entry name" value="lambda repressor-like DNA-binding domains"/>
    <property type="match status" value="1"/>
</dbReference>
<dbReference type="GO" id="GO:0005634">
    <property type="term" value="C:nucleus"/>
    <property type="evidence" value="ECO:0007669"/>
    <property type="project" value="UniProtKB-SubCell"/>
</dbReference>
<reference evidence="14" key="1">
    <citation type="submission" date="2016-04" db="UniProtKB">
        <authorList>
            <consortium name="WormBaseParasite"/>
        </authorList>
    </citation>
    <scope>IDENTIFICATION</scope>
</reference>
<dbReference type="InterPro" id="IPR003350">
    <property type="entry name" value="CUT_dom"/>
</dbReference>
<evidence type="ECO:0000256" key="10">
    <source>
        <dbReference type="SAM" id="MobiDB-lite"/>
    </source>
</evidence>
<accession>A0A0R3T157</accession>
<evidence type="ECO:0000313" key="12">
    <source>
        <dbReference type="EMBL" id="VDN96450.1"/>
    </source>
</evidence>
<keyword evidence="2" id="KW-0677">Repeat</keyword>
<keyword evidence="6" id="KW-0371">Homeobox</keyword>
<dbReference type="PROSITE" id="PS51042">
    <property type="entry name" value="CUT"/>
    <property type="match status" value="1"/>
</dbReference>
<feature type="compositionally biased region" description="Polar residues" evidence="10">
    <location>
        <begin position="1"/>
        <end position="10"/>
    </location>
</feature>
<dbReference type="GO" id="GO:0000977">
    <property type="term" value="F:RNA polymerase II transcription regulatory region sequence-specific DNA binding"/>
    <property type="evidence" value="ECO:0007669"/>
    <property type="project" value="TreeGrafter"/>
</dbReference>
<dbReference type="Gene3D" id="1.10.260.40">
    <property type="entry name" value="lambda repressor-like DNA-binding domains"/>
    <property type="match status" value="1"/>
</dbReference>
<keyword evidence="3" id="KW-0805">Transcription regulation</keyword>
<evidence type="ECO:0000259" key="11">
    <source>
        <dbReference type="PROSITE" id="PS51042"/>
    </source>
</evidence>
<feature type="region of interest" description="Disordered" evidence="10">
    <location>
        <begin position="1"/>
        <end position="26"/>
    </location>
</feature>
<keyword evidence="4 9" id="KW-0175">Coiled coil</keyword>
<feature type="compositionally biased region" description="Polar residues" evidence="10">
    <location>
        <begin position="377"/>
        <end position="389"/>
    </location>
</feature>
<dbReference type="PANTHER" id="PTHR14043">
    <property type="entry name" value="CCAAT DISPLACEMENT PROTEIN-RELATED"/>
    <property type="match status" value="1"/>
</dbReference>
<evidence type="ECO:0000256" key="7">
    <source>
        <dbReference type="ARBA" id="ARBA00023163"/>
    </source>
</evidence>
<name>A0A0R3T157_RODNA</name>
<feature type="domain" description="CUT" evidence="11">
    <location>
        <begin position="423"/>
        <end position="510"/>
    </location>
</feature>
<dbReference type="STRING" id="102285.A0A0R3T157"/>
<evidence type="ECO:0000256" key="6">
    <source>
        <dbReference type="ARBA" id="ARBA00023155"/>
    </source>
</evidence>
<keyword evidence="5" id="KW-0238">DNA-binding</keyword>
<evidence type="ECO:0000256" key="4">
    <source>
        <dbReference type="ARBA" id="ARBA00023054"/>
    </source>
</evidence>
<evidence type="ECO:0000256" key="8">
    <source>
        <dbReference type="ARBA" id="ARBA00023242"/>
    </source>
</evidence>
<keyword evidence="8" id="KW-0539">Nucleus</keyword>
<feature type="compositionally biased region" description="Low complexity" evidence="10">
    <location>
        <begin position="397"/>
        <end position="416"/>
    </location>
</feature>
<dbReference type="EMBL" id="UZAE01000176">
    <property type="protein sequence ID" value="VDN96450.1"/>
    <property type="molecule type" value="Genomic_DNA"/>
</dbReference>
<dbReference type="Proteomes" id="UP000278807">
    <property type="component" value="Unassembled WGS sequence"/>
</dbReference>
<keyword evidence="13" id="KW-1185">Reference proteome</keyword>
<feature type="region of interest" description="Disordered" evidence="10">
    <location>
        <begin position="225"/>
        <end position="255"/>
    </location>
</feature>
<evidence type="ECO:0000256" key="3">
    <source>
        <dbReference type="ARBA" id="ARBA00023015"/>
    </source>
</evidence>
<keyword evidence="7" id="KW-0804">Transcription</keyword>
<dbReference type="PANTHER" id="PTHR14043:SF2">
    <property type="entry name" value="HOMEOBOX PROTEIN CUT"/>
    <property type="match status" value="1"/>
</dbReference>
<feature type="region of interest" description="Disordered" evidence="10">
    <location>
        <begin position="366"/>
        <end position="425"/>
    </location>
</feature>
<dbReference type="AlphaFoldDB" id="A0A0R3T157"/>
<dbReference type="OrthoDB" id="10257567at2759"/>
<organism evidence="14">
    <name type="scientific">Rodentolepis nana</name>
    <name type="common">Dwarf tapeworm</name>
    <name type="synonym">Hymenolepis nana</name>
    <dbReference type="NCBI Taxonomy" id="102285"/>
    <lineage>
        <taxon>Eukaryota</taxon>
        <taxon>Metazoa</taxon>
        <taxon>Spiralia</taxon>
        <taxon>Lophotrochozoa</taxon>
        <taxon>Platyhelminthes</taxon>
        <taxon>Cestoda</taxon>
        <taxon>Eucestoda</taxon>
        <taxon>Cyclophyllidea</taxon>
        <taxon>Hymenolepididae</taxon>
        <taxon>Rodentolepis</taxon>
    </lineage>
</organism>
<dbReference type="WBParaSite" id="HNAJ_0000059001-mRNA-1">
    <property type="protein sequence ID" value="HNAJ_0000059001-mRNA-1"/>
    <property type="gene ID" value="HNAJ_0000059001"/>
</dbReference>
<feature type="compositionally biased region" description="Low complexity" evidence="10">
    <location>
        <begin position="231"/>
        <end position="245"/>
    </location>
</feature>
<evidence type="ECO:0000256" key="5">
    <source>
        <dbReference type="ARBA" id="ARBA00023125"/>
    </source>
</evidence>
<dbReference type="Pfam" id="PF02376">
    <property type="entry name" value="CUT"/>
    <property type="match status" value="1"/>
</dbReference>
<protein>
    <submittedName>
        <fullName evidence="14">CUT domain-containing protein</fullName>
    </submittedName>
</protein>
<evidence type="ECO:0000313" key="14">
    <source>
        <dbReference type="WBParaSite" id="HNAJ_0000059001-mRNA-1"/>
    </source>
</evidence>
<proteinExistence type="predicted"/>
<dbReference type="InterPro" id="IPR010982">
    <property type="entry name" value="Lambda_DNA-bd_dom_sf"/>
</dbReference>
<evidence type="ECO:0000313" key="13">
    <source>
        <dbReference type="Proteomes" id="UP000278807"/>
    </source>
</evidence>
<evidence type="ECO:0000256" key="2">
    <source>
        <dbReference type="ARBA" id="ARBA00022737"/>
    </source>
</evidence>
<reference evidence="12 13" key="2">
    <citation type="submission" date="2018-11" db="EMBL/GenBank/DDBJ databases">
        <authorList>
            <consortium name="Pathogen Informatics"/>
        </authorList>
    </citation>
    <scope>NUCLEOTIDE SEQUENCE [LARGE SCALE GENOMIC DNA]</scope>
</reference>
<evidence type="ECO:0000256" key="1">
    <source>
        <dbReference type="ARBA" id="ARBA00004123"/>
    </source>
</evidence>